<dbReference type="eggNOG" id="ENOG5032RIQ">
    <property type="taxonomic scope" value="Bacteria"/>
</dbReference>
<dbReference type="AlphaFoldDB" id="K4RB23"/>
<evidence type="ECO:0000313" key="2">
    <source>
        <dbReference type="Proteomes" id="UP000008043"/>
    </source>
</evidence>
<dbReference type="PATRIC" id="fig|1214101.3.peg.6085"/>
<evidence type="ECO:0000313" key="1">
    <source>
        <dbReference type="EMBL" id="CCK30380.1"/>
    </source>
</evidence>
<accession>K4RB23</accession>
<dbReference type="RefSeq" id="WP_015660716.1">
    <property type="nucleotide sequence ID" value="NC_020504.1"/>
</dbReference>
<dbReference type="GO" id="GO:0005198">
    <property type="term" value="F:structural molecule activity"/>
    <property type="evidence" value="ECO:0007669"/>
    <property type="project" value="InterPro"/>
</dbReference>
<sequence>MAEDLARAVVRLYEDAEASLLERLATDLAADIDSPRWAELKFAAVGDLRRAVETISTALERDTTGAVSEALIEVYNRGRQAAIAELSAFDIGRELVARRTLPNAAAVDRLAASLAEDSRPLYQRITRAVVDTFRSIVSRVSGGVMLGTTTRRSPARPVVDLTQLVAARKAAPRRRARRSRTRA</sequence>
<keyword evidence="2" id="KW-1185">Reference proteome</keyword>
<dbReference type="STRING" id="1214101.BN159_6001"/>
<gene>
    <name evidence="1" type="ORF">BN159_6001</name>
</gene>
<dbReference type="HOGENOM" id="CLU_1474341_0_0_11"/>
<proteinExistence type="predicted"/>
<dbReference type="Pfam" id="PF06152">
    <property type="entry name" value="Phage_min_cap2"/>
    <property type="match status" value="1"/>
</dbReference>
<name>K4RB23_STRDJ</name>
<dbReference type="InterPro" id="IPR009319">
    <property type="entry name" value="Phage_A118_VSP1"/>
</dbReference>
<protein>
    <submittedName>
        <fullName evidence="1">Uncharacterized protein</fullName>
    </submittedName>
</protein>
<dbReference type="EMBL" id="HE971709">
    <property type="protein sequence ID" value="CCK30380.1"/>
    <property type="molecule type" value="Genomic_DNA"/>
</dbReference>
<dbReference type="KEGG" id="sdv:BN159_6001"/>
<organism evidence="1 2">
    <name type="scientific">Streptomyces davaonensis (strain DSM 101723 / JCM 4913 / KCC S-0913 / 768)</name>
    <dbReference type="NCBI Taxonomy" id="1214101"/>
    <lineage>
        <taxon>Bacteria</taxon>
        <taxon>Bacillati</taxon>
        <taxon>Actinomycetota</taxon>
        <taxon>Actinomycetes</taxon>
        <taxon>Kitasatosporales</taxon>
        <taxon>Streptomycetaceae</taxon>
        <taxon>Streptomyces</taxon>
    </lineage>
</organism>
<dbReference type="Proteomes" id="UP000008043">
    <property type="component" value="Chromosome"/>
</dbReference>
<reference evidence="1 2" key="1">
    <citation type="journal article" date="2012" name="J. Bacteriol.">
        <title>Genome sequence of the bacterium Streptomyces davawensis JCM 4913 and heterologous production of the unique antibiotic roseoflavin.</title>
        <authorList>
            <person name="Jankowitsch F."/>
            <person name="Schwarz J."/>
            <person name="Ruckert C."/>
            <person name="Gust B."/>
            <person name="Szczepanowski R."/>
            <person name="Blom J."/>
            <person name="Pelzer S."/>
            <person name="Kalinowski J."/>
            <person name="Mack M."/>
        </authorList>
    </citation>
    <scope>NUCLEOTIDE SEQUENCE [LARGE SCALE GENOMIC DNA]</scope>
    <source>
        <strain evidence="2">DSM 101723 / JCM 4913 / KCC S-0913 / 768</strain>
    </source>
</reference>